<reference evidence="7 8" key="1">
    <citation type="journal article" date="2015" name="Genome Announc.">
        <title>Expanding the biotechnology potential of lactobacilli through comparative genomics of 213 strains and associated genera.</title>
        <authorList>
            <person name="Sun Z."/>
            <person name="Harris H.M."/>
            <person name="McCann A."/>
            <person name="Guo C."/>
            <person name="Argimon S."/>
            <person name="Zhang W."/>
            <person name="Yang X."/>
            <person name="Jeffery I.B."/>
            <person name="Cooney J.C."/>
            <person name="Kagawa T.F."/>
            <person name="Liu W."/>
            <person name="Song Y."/>
            <person name="Salvetti E."/>
            <person name="Wrobel A."/>
            <person name="Rasinkangas P."/>
            <person name="Parkhill J."/>
            <person name="Rea M.C."/>
            <person name="O'Sullivan O."/>
            <person name="Ritari J."/>
            <person name="Douillard F.P."/>
            <person name="Paul Ross R."/>
            <person name="Yang R."/>
            <person name="Briner A.E."/>
            <person name="Felis G.E."/>
            <person name="de Vos W.M."/>
            <person name="Barrangou R."/>
            <person name="Klaenhammer T.R."/>
            <person name="Caufield P.W."/>
            <person name="Cui Y."/>
            <person name="Zhang H."/>
            <person name="O'Toole P.W."/>
        </authorList>
    </citation>
    <scope>NUCLEOTIDE SEQUENCE [LARGE SCALE GENOMIC DNA]</scope>
    <source>
        <strain evidence="7 8">DSM 20623</strain>
    </source>
</reference>
<dbReference type="PIRSF" id="PIRSF006060">
    <property type="entry name" value="AA_transporter"/>
    <property type="match status" value="1"/>
</dbReference>
<feature type="transmembrane region" description="Helical" evidence="6">
    <location>
        <begin position="88"/>
        <end position="109"/>
    </location>
</feature>
<feature type="transmembrane region" description="Helical" evidence="6">
    <location>
        <begin position="405"/>
        <end position="426"/>
    </location>
</feature>
<sequence>MSYFRKKEIDPTVHQQSKLKKELKTFDLILLGLGAMVGTGIFVITGTAAAKYAGPSLIISFVIAAFSCALSALCYAEFASRVPIAGGAYSYAYTIFGELVGWMTGWLVLCEYLLANASVASGWSGYVHGFLEGLGIPFPTALTASYNSEKGTYVDIIAVLITLVVMYLVMQGAKKALRLNNVMVAVKFGLIVLFLVVGIFYVKPENWTPFAPFQFKGIATGAAIVFFAFLGFDAVSMAAEEVENPQRDIPRGIIGSLAIATILYIVVTLVLTGMVPYLQLDVKDPVAFAVRFIGHDLIAGVISVGAILTLLTVLISMMYGLTRMIYAIGRDGLLPKTLSKVDSKTKTPKNATILIGIVSAVLAGVIPLEQLAQLTNIVTLMAFAIMAAGIIKLRKDYGQPLVNEFKVPFVPVFPIISMAVCFYLMIQLEVKTWIAFIIWLVVGFCIYVLYGYKHSELGKMNKK</sequence>
<keyword evidence="2" id="KW-0813">Transport</keyword>
<dbReference type="EMBL" id="JQBS01000007">
    <property type="protein sequence ID" value="KRN57350.1"/>
    <property type="molecule type" value="Genomic_DNA"/>
</dbReference>
<dbReference type="Proteomes" id="UP000051658">
    <property type="component" value="Unassembled WGS sequence"/>
</dbReference>
<comment type="caution">
    <text evidence="7">The sequence shown here is derived from an EMBL/GenBank/DDBJ whole genome shotgun (WGS) entry which is preliminary data.</text>
</comment>
<feature type="transmembrane region" description="Helical" evidence="6">
    <location>
        <begin position="374"/>
        <end position="393"/>
    </location>
</feature>
<dbReference type="PANTHER" id="PTHR43243:SF4">
    <property type="entry name" value="CATIONIC AMINO ACID TRANSPORTER 4"/>
    <property type="match status" value="1"/>
</dbReference>
<comment type="subcellular location">
    <subcellularLocation>
        <location evidence="1">Membrane</location>
        <topology evidence="1">Multi-pass membrane protein</topology>
    </subcellularLocation>
</comment>
<dbReference type="Pfam" id="PF13520">
    <property type="entry name" value="AA_permease_2"/>
    <property type="match status" value="1"/>
</dbReference>
<dbReference type="AlphaFoldDB" id="A0A0R2I1I0"/>
<keyword evidence="4 6" id="KW-1133">Transmembrane helix</keyword>
<dbReference type="GO" id="GO:0016020">
    <property type="term" value="C:membrane"/>
    <property type="evidence" value="ECO:0007669"/>
    <property type="project" value="UniProtKB-SubCell"/>
</dbReference>
<evidence type="ECO:0000256" key="2">
    <source>
        <dbReference type="ARBA" id="ARBA00022448"/>
    </source>
</evidence>
<dbReference type="GeneID" id="89588326"/>
<keyword evidence="8" id="KW-1185">Reference proteome</keyword>
<accession>A0A0R2I1I0</accession>
<name>A0A0R2I1I0_CARDV</name>
<evidence type="ECO:0000313" key="8">
    <source>
        <dbReference type="Proteomes" id="UP000051658"/>
    </source>
</evidence>
<proteinExistence type="predicted"/>
<organism evidence="7 8">
    <name type="scientific">Carnobacterium divergens DSM 20623</name>
    <dbReference type="NCBI Taxonomy" id="1449336"/>
    <lineage>
        <taxon>Bacteria</taxon>
        <taxon>Bacillati</taxon>
        <taxon>Bacillota</taxon>
        <taxon>Bacilli</taxon>
        <taxon>Lactobacillales</taxon>
        <taxon>Carnobacteriaceae</taxon>
        <taxon>Carnobacterium</taxon>
    </lineage>
</organism>
<feature type="transmembrane region" description="Helical" evidence="6">
    <location>
        <begin position="28"/>
        <end position="50"/>
    </location>
</feature>
<feature type="transmembrane region" description="Helical" evidence="6">
    <location>
        <begin position="213"/>
        <end position="232"/>
    </location>
</feature>
<keyword evidence="5 6" id="KW-0472">Membrane</keyword>
<gene>
    <name evidence="7" type="ORF">IV74_GL000332</name>
</gene>
<dbReference type="PANTHER" id="PTHR43243">
    <property type="entry name" value="INNER MEMBRANE TRANSPORTER YGJI-RELATED"/>
    <property type="match status" value="1"/>
</dbReference>
<dbReference type="InterPro" id="IPR002293">
    <property type="entry name" value="AA/rel_permease1"/>
</dbReference>
<evidence type="ECO:0000256" key="5">
    <source>
        <dbReference type="ARBA" id="ARBA00023136"/>
    </source>
</evidence>
<feature type="transmembrane region" description="Helical" evidence="6">
    <location>
        <begin position="182"/>
        <end position="201"/>
    </location>
</feature>
<feature type="transmembrane region" description="Helical" evidence="6">
    <location>
        <begin position="350"/>
        <end position="368"/>
    </location>
</feature>
<dbReference type="eggNOG" id="COG0531">
    <property type="taxonomic scope" value="Bacteria"/>
</dbReference>
<evidence type="ECO:0000313" key="7">
    <source>
        <dbReference type="EMBL" id="KRN57350.1"/>
    </source>
</evidence>
<dbReference type="RefSeq" id="WP_034571017.1">
    <property type="nucleotide sequence ID" value="NZ_JQBS01000007.1"/>
</dbReference>
<dbReference type="GO" id="GO:0015171">
    <property type="term" value="F:amino acid transmembrane transporter activity"/>
    <property type="evidence" value="ECO:0007669"/>
    <property type="project" value="TreeGrafter"/>
</dbReference>
<evidence type="ECO:0000256" key="1">
    <source>
        <dbReference type="ARBA" id="ARBA00004141"/>
    </source>
</evidence>
<feature type="transmembrane region" description="Helical" evidence="6">
    <location>
        <begin position="152"/>
        <end position="170"/>
    </location>
</feature>
<evidence type="ECO:0000256" key="4">
    <source>
        <dbReference type="ARBA" id="ARBA00022989"/>
    </source>
</evidence>
<keyword evidence="3 6" id="KW-0812">Transmembrane</keyword>
<feature type="transmembrane region" description="Helical" evidence="6">
    <location>
        <begin position="297"/>
        <end position="321"/>
    </location>
</feature>
<protein>
    <submittedName>
        <fullName evidence="7">Amino acid permease family protein</fullName>
    </submittedName>
</protein>
<dbReference type="PATRIC" id="fig|1449336.4.peg.339"/>
<dbReference type="Gene3D" id="1.20.1740.10">
    <property type="entry name" value="Amino acid/polyamine transporter I"/>
    <property type="match status" value="1"/>
</dbReference>
<feature type="transmembrane region" description="Helical" evidence="6">
    <location>
        <begin position="432"/>
        <end position="452"/>
    </location>
</feature>
<feature type="transmembrane region" description="Helical" evidence="6">
    <location>
        <begin position="253"/>
        <end position="277"/>
    </location>
</feature>
<feature type="transmembrane region" description="Helical" evidence="6">
    <location>
        <begin position="56"/>
        <end position="76"/>
    </location>
</feature>
<evidence type="ECO:0000256" key="3">
    <source>
        <dbReference type="ARBA" id="ARBA00022692"/>
    </source>
</evidence>
<evidence type="ECO:0000256" key="6">
    <source>
        <dbReference type="SAM" id="Phobius"/>
    </source>
</evidence>